<sequence>MSKSVSKVVNLYEYKSAKKEKEIDREQLLKLIKKIMITK</sequence>
<protein>
    <submittedName>
        <fullName evidence="1">Uncharacterized protein</fullName>
    </submittedName>
</protein>
<dbReference type="Proteomes" id="UP001232584">
    <property type="component" value="Unassembled WGS sequence"/>
</dbReference>
<reference evidence="1 2" key="1">
    <citation type="submission" date="2023-07" db="EMBL/GenBank/DDBJ databases">
        <title>Genomic Encyclopedia of Type Strains, Phase IV (KMG-IV): sequencing the most valuable type-strain genomes for metagenomic binning, comparative biology and taxonomic classification.</title>
        <authorList>
            <person name="Goeker M."/>
        </authorList>
    </citation>
    <scope>NUCLEOTIDE SEQUENCE [LARGE SCALE GENOMIC DNA]</scope>
    <source>
        <strain evidence="1 2">DSM 15049</strain>
    </source>
</reference>
<comment type="caution">
    <text evidence="1">The sequence shown here is derived from an EMBL/GenBank/DDBJ whole genome shotgun (WGS) entry which is preliminary data.</text>
</comment>
<organism evidence="1 2">
    <name type="scientific">Paraclostridium ghonii</name>
    <dbReference type="NCBI Taxonomy" id="29358"/>
    <lineage>
        <taxon>Bacteria</taxon>
        <taxon>Bacillati</taxon>
        <taxon>Bacillota</taxon>
        <taxon>Clostridia</taxon>
        <taxon>Peptostreptococcales</taxon>
        <taxon>Peptostreptococcaceae</taxon>
        <taxon>Paraclostridium</taxon>
    </lineage>
</organism>
<gene>
    <name evidence="1" type="ORF">QOZ92_003375</name>
</gene>
<dbReference type="EMBL" id="JAUSWG010000033">
    <property type="protein sequence ID" value="MDQ0558227.1"/>
    <property type="molecule type" value="Genomic_DNA"/>
</dbReference>
<evidence type="ECO:0000313" key="1">
    <source>
        <dbReference type="EMBL" id="MDQ0558227.1"/>
    </source>
</evidence>
<accession>A0ABU0N4Y8</accession>
<proteinExistence type="predicted"/>
<evidence type="ECO:0000313" key="2">
    <source>
        <dbReference type="Proteomes" id="UP001232584"/>
    </source>
</evidence>
<name>A0ABU0N4Y8_9FIRM</name>
<keyword evidence="2" id="KW-1185">Reference proteome</keyword>